<dbReference type="Gene3D" id="1.10.3210.10">
    <property type="entry name" value="Hypothetical protein af1432"/>
    <property type="match status" value="1"/>
</dbReference>
<protein>
    <submittedName>
        <fullName evidence="2">HD superfamily phosphohydrolase</fullName>
    </submittedName>
</protein>
<dbReference type="AlphaFoldDB" id="H8IAG0"/>
<dbReference type="HOGENOM" id="CLU_026821_3_1_2"/>
<dbReference type="EMBL" id="CP003243">
    <property type="protein sequence ID" value="AFC99634.1"/>
    <property type="molecule type" value="Genomic_DNA"/>
</dbReference>
<dbReference type="RefSeq" id="WP_014405472.1">
    <property type="nucleotide sequence ID" value="NC_017034.1"/>
</dbReference>
<dbReference type="SMART" id="SM00471">
    <property type="entry name" value="HDc"/>
    <property type="match status" value="1"/>
</dbReference>
<reference evidence="2 3" key="1">
    <citation type="journal article" date="2012" name="J. Bacteriol.">
        <title>Complete genome sequence of a thermophilic methanogen, Methanocella conradii HZ254, isolated from Chinese rice field soil.</title>
        <authorList>
            <person name="Lu Z."/>
            <person name="Lu Y."/>
        </authorList>
    </citation>
    <scope>NUCLEOTIDE SEQUENCE [LARGE SCALE GENOMIC DNA]</scope>
    <source>
        <strain evidence="3">DSM 24694 / JCM 17849 / CGMCC 1.5162 / HZ254</strain>
    </source>
</reference>
<dbReference type="InterPro" id="IPR006674">
    <property type="entry name" value="HD_domain"/>
</dbReference>
<keyword evidence="3" id="KW-1185">Reference proteome</keyword>
<dbReference type="STRING" id="1041930.Mtc_0873"/>
<name>H8IAG0_METCZ</name>
<dbReference type="PANTHER" id="PTHR11373:SF4">
    <property type="entry name" value="DEOXYNUCLEOSIDE TRIPHOSPHATE TRIPHOSPHOHYDROLASE SAMHD1"/>
    <property type="match status" value="1"/>
</dbReference>
<dbReference type="OrthoDB" id="8895at2157"/>
<feature type="domain" description="HD" evidence="1">
    <location>
        <begin position="54"/>
        <end position="166"/>
    </location>
</feature>
<proteinExistence type="predicted"/>
<accession>H8IAG0</accession>
<dbReference type="InterPro" id="IPR003607">
    <property type="entry name" value="HD/PDEase_dom"/>
</dbReference>
<organism evidence="2 3">
    <name type="scientific">Methanocella conradii (strain DSM 24694 / JCM 17849 / CGMCC 1.5162 / HZ254)</name>
    <dbReference type="NCBI Taxonomy" id="1041930"/>
    <lineage>
        <taxon>Archaea</taxon>
        <taxon>Methanobacteriati</taxon>
        <taxon>Methanobacteriota</taxon>
        <taxon>Stenosarchaea group</taxon>
        <taxon>Methanomicrobia</taxon>
        <taxon>Methanocellales</taxon>
        <taxon>Methanocellaceae</taxon>
        <taxon>Methanocella</taxon>
    </lineage>
</organism>
<gene>
    <name evidence="2" type="ordered locus">Mtc_0873</name>
</gene>
<dbReference type="KEGG" id="mez:Mtc_0873"/>
<dbReference type="Pfam" id="PF19276">
    <property type="entry name" value="HD_assoc_2"/>
    <property type="match status" value="1"/>
</dbReference>
<dbReference type="GeneID" id="11970997"/>
<evidence type="ECO:0000259" key="1">
    <source>
        <dbReference type="PROSITE" id="PS51831"/>
    </source>
</evidence>
<dbReference type="PANTHER" id="PTHR11373">
    <property type="entry name" value="DEOXYNUCLEOSIDE TRIPHOSPHATE TRIPHOSPHOHYDROLASE"/>
    <property type="match status" value="1"/>
</dbReference>
<dbReference type="SUPFAM" id="SSF109604">
    <property type="entry name" value="HD-domain/PDEase-like"/>
    <property type="match status" value="1"/>
</dbReference>
<sequence>MIHYEKFIRDPIYGYIGITTDELKILDTPVVQRLRRIKQLGNTHLIYPSANHTRFEHSLGAMHVATLMAKKLELSEEEIIDARFAALLHDIGHGPMSHVFETALSNCGLNINHEDVTRKIISENKEIGDVLGKRKESILALFDEYNDTVNSKIISGNIDADKLDYLRRDSHHIGVAYGNFDLERILHTISKKTERDRSDLVILIKGKEAVENYRLARYLMYTQVYFHHARLIADKMFERAIMIAIREGVLDKNLLDMKNDGFLDYYLSMDDNRLFQKLLCSKSNACRLIDDLDNRRLMKAGYGINISDIKNVGLRHKLASGKYLEKLEMSIAQKCNCEKDFIISYLVEIDNPLYKSSNEFYKADKTPILVEKENGEIVDFDDVSQFELKKNAPITFYIIGLEEYRDRIKKASENLTDLI</sequence>
<dbReference type="PROSITE" id="PS51831">
    <property type="entry name" value="HD"/>
    <property type="match status" value="1"/>
</dbReference>
<dbReference type="GO" id="GO:0008832">
    <property type="term" value="F:dGTPase activity"/>
    <property type="evidence" value="ECO:0007669"/>
    <property type="project" value="TreeGrafter"/>
</dbReference>
<dbReference type="Pfam" id="PF01966">
    <property type="entry name" value="HD"/>
    <property type="match status" value="1"/>
</dbReference>
<dbReference type="InterPro" id="IPR050135">
    <property type="entry name" value="dGTPase-like"/>
</dbReference>
<dbReference type="CDD" id="cd00077">
    <property type="entry name" value="HDc"/>
    <property type="match status" value="1"/>
</dbReference>
<dbReference type="InterPro" id="IPR045509">
    <property type="entry name" value="HD_assoc_2"/>
</dbReference>
<dbReference type="Proteomes" id="UP000005233">
    <property type="component" value="Chromosome"/>
</dbReference>
<dbReference type="GO" id="GO:0006203">
    <property type="term" value="P:dGTP catabolic process"/>
    <property type="evidence" value="ECO:0007669"/>
    <property type="project" value="TreeGrafter"/>
</dbReference>
<dbReference type="eggNOG" id="arCOG04430">
    <property type="taxonomic scope" value="Archaea"/>
</dbReference>
<evidence type="ECO:0000313" key="3">
    <source>
        <dbReference type="Proteomes" id="UP000005233"/>
    </source>
</evidence>
<evidence type="ECO:0000313" key="2">
    <source>
        <dbReference type="EMBL" id="AFC99634.1"/>
    </source>
</evidence>